<keyword evidence="3" id="KW-1003">Cell membrane</keyword>
<evidence type="ECO:0000313" key="15">
    <source>
        <dbReference type="EMBL" id="GHD17935.1"/>
    </source>
</evidence>
<protein>
    <recommendedName>
        <fullName evidence="17">Non-specific serine/threonine protein kinase</fullName>
    </recommendedName>
</protein>
<dbReference type="Gene3D" id="1.10.510.10">
    <property type="entry name" value="Transferase(Phosphotransferase) domain 1"/>
    <property type="match status" value="1"/>
</dbReference>
<organism evidence="15 16">
    <name type="scientific">Streptomyces finlayi</name>
    <dbReference type="NCBI Taxonomy" id="67296"/>
    <lineage>
        <taxon>Bacteria</taxon>
        <taxon>Bacillati</taxon>
        <taxon>Actinomycetota</taxon>
        <taxon>Actinomycetes</taxon>
        <taxon>Kitasatosporales</taxon>
        <taxon>Streptomycetaceae</taxon>
        <taxon>Streptomyces</taxon>
    </lineage>
</organism>
<dbReference type="SUPFAM" id="SSF103473">
    <property type="entry name" value="MFS general substrate transporter"/>
    <property type="match status" value="1"/>
</dbReference>
<dbReference type="PANTHER" id="PTHR42718:SF46">
    <property type="entry name" value="BLR6921 PROTEIN"/>
    <property type="match status" value="1"/>
</dbReference>
<evidence type="ECO:0000256" key="7">
    <source>
        <dbReference type="ARBA" id="ARBA00022989"/>
    </source>
</evidence>
<feature type="domain" description="Protein kinase" evidence="13">
    <location>
        <begin position="15"/>
        <end position="279"/>
    </location>
</feature>
<dbReference type="PANTHER" id="PTHR42718">
    <property type="entry name" value="MAJOR FACILITATOR SUPERFAMILY MULTIDRUG TRANSPORTER MFSC"/>
    <property type="match status" value="1"/>
</dbReference>
<feature type="transmembrane region" description="Helical" evidence="12">
    <location>
        <begin position="800"/>
        <end position="819"/>
    </location>
</feature>
<dbReference type="Pfam" id="PF00069">
    <property type="entry name" value="Pkinase"/>
    <property type="match status" value="1"/>
</dbReference>
<keyword evidence="5 10" id="KW-0547">Nucleotide-binding</keyword>
<dbReference type="GO" id="GO:0046677">
    <property type="term" value="P:response to antibiotic"/>
    <property type="evidence" value="ECO:0007669"/>
    <property type="project" value="UniProtKB-KW"/>
</dbReference>
<evidence type="ECO:0000256" key="1">
    <source>
        <dbReference type="ARBA" id="ARBA00004651"/>
    </source>
</evidence>
<evidence type="ECO:0000256" key="9">
    <source>
        <dbReference type="ARBA" id="ARBA00023251"/>
    </source>
</evidence>
<comment type="subcellular location">
    <subcellularLocation>
        <location evidence="1">Cell membrane</location>
        <topology evidence="1">Multi-pass membrane protein</topology>
    </subcellularLocation>
</comment>
<dbReference type="CDD" id="cd14014">
    <property type="entry name" value="STKc_PknB_like"/>
    <property type="match status" value="1"/>
</dbReference>
<dbReference type="Proteomes" id="UP000638353">
    <property type="component" value="Unassembled WGS sequence"/>
</dbReference>
<dbReference type="GO" id="GO:0022857">
    <property type="term" value="F:transmembrane transporter activity"/>
    <property type="evidence" value="ECO:0007669"/>
    <property type="project" value="InterPro"/>
</dbReference>
<dbReference type="GO" id="GO:0005886">
    <property type="term" value="C:plasma membrane"/>
    <property type="evidence" value="ECO:0007669"/>
    <property type="project" value="UniProtKB-SubCell"/>
</dbReference>
<keyword evidence="4 12" id="KW-0812">Transmembrane</keyword>
<evidence type="ECO:0000256" key="4">
    <source>
        <dbReference type="ARBA" id="ARBA00022692"/>
    </source>
</evidence>
<feature type="domain" description="Major facilitator superfamily (MFS) profile" evidence="14">
    <location>
        <begin position="383"/>
        <end position="823"/>
    </location>
</feature>
<feature type="transmembrane region" description="Helical" evidence="12">
    <location>
        <begin position="761"/>
        <end position="780"/>
    </location>
</feature>
<keyword evidence="8 12" id="KW-0472">Membrane</keyword>
<evidence type="ECO:0000256" key="3">
    <source>
        <dbReference type="ARBA" id="ARBA00022475"/>
    </source>
</evidence>
<evidence type="ECO:0000256" key="10">
    <source>
        <dbReference type="PROSITE-ProRule" id="PRU10141"/>
    </source>
</evidence>
<evidence type="ECO:0000256" key="5">
    <source>
        <dbReference type="ARBA" id="ARBA00022741"/>
    </source>
</evidence>
<sequence>MEQLTEQDPIHIGPYRLIARLGEGGMGLVYLGRSDLGRTVAVKVVQADHAQHPEFRKRFTREVAAARRVGGNWTAAVLDADTEAAVPWVATQYIPGPDLTTVVGKEFGPLPEHSVRTLANRLALALQTVHEAGLIHRDLKPSNVLVTVDGPRAIDFGIARALDSIGGDSLLTRTGMLIGSPGFMSPEQVRGHELTSASDVFCLGAVLVYAATGRLLFGATDTGLNAHLFRIAEEEADLTGVPDALLALVRACLNKDPAMRPTPAQVIEATATDRAEEWLPGPVLAQLGRRAAEVLDFTPQPRGVRLDPRAHADSSAARPQPTSYPLPPAAAPAPHDPTARVNARPVAGFGSPATSLPDARPAPAPVRAPSGPAGDDGGPHSRRRWGLGMGLLAQLAVLLDVSTTLPGMLYSADVELGLRSAQWMYVGNALAFGALLLVGGHLADHLGRKPVLLIGLSGFALSTAAAAASPVPAVLVWSQVLKGAFAALIIPASLGLVAAQFTRTRSRRKAIGIYAVIGVGGSALVVPFTSLLADWRVSLYVTVGLALIALLGTVTLVRDLSGRRTSAGFDAPGAWLSTLGVAVLVFGLAETVAVGWGAPLPSLSLVAGILLIAAFARRQSKVRSAILPSYPTKGRDSFGAVLGLFMIGLALSAAIVYLKDFLNANVGHVPTVVTFLLLPSSCFVGSLLIAARLLPRVGPRPLLVSGLLVAAVGPLIQLATGESVAGTYPTVICLGLGIGIAGTVLYSTVMDGIAAHDSGGRAGLIALSQLVGAKLSFALLAGAGAGHEVWFTYVESGPPLLYLEAGSLLVAALTAGLMVRARPSDGDADSGQEPHPAGRPTAPGRTAANGLLFVQNGRVTRIPTEFRGMDLLQEISHLLRSENVTMTRLGTDLTLWHTVGAGTPNPVASRLMAEHGFEPVTGAAIVAGPVISRTPFPLDSEAAEGLAFRLEQWPAGDQP</sequence>
<dbReference type="InterPro" id="IPR000719">
    <property type="entry name" value="Prot_kinase_dom"/>
</dbReference>
<gene>
    <name evidence="15" type="ORF">GCM10010334_80210</name>
</gene>
<dbReference type="InterPro" id="IPR036259">
    <property type="entry name" value="MFS_trans_sf"/>
</dbReference>
<evidence type="ECO:0000256" key="12">
    <source>
        <dbReference type="SAM" id="Phobius"/>
    </source>
</evidence>
<accession>A0A918X893</accession>
<feature type="transmembrane region" description="Helical" evidence="12">
    <location>
        <begin position="511"/>
        <end position="533"/>
    </location>
</feature>
<feature type="transmembrane region" description="Helical" evidence="12">
    <location>
        <begin position="702"/>
        <end position="720"/>
    </location>
</feature>
<dbReference type="EMBL" id="BMVC01000028">
    <property type="protein sequence ID" value="GHD17935.1"/>
    <property type="molecule type" value="Genomic_DNA"/>
</dbReference>
<dbReference type="InterPro" id="IPR020846">
    <property type="entry name" value="MFS_dom"/>
</dbReference>
<keyword evidence="9" id="KW-0046">Antibiotic resistance</keyword>
<dbReference type="AlphaFoldDB" id="A0A918X893"/>
<dbReference type="InterPro" id="IPR011009">
    <property type="entry name" value="Kinase-like_dom_sf"/>
</dbReference>
<feature type="transmembrane region" description="Helical" evidence="12">
    <location>
        <begin position="637"/>
        <end position="657"/>
    </location>
</feature>
<keyword evidence="7 12" id="KW-1133">Transmembrane helix</keyword>
<dbReference type="Pfam" id="PF07690">
    <property type="entry name" value="MFS_1"/>
    <property type="match status" value="1"/>
</dbReference>
<dbReference type="PROSITE" id="PS00108">
    <property type="entry name" value="PROTEIN_KINASE_ST"/>
    <property type="match status" value="1"/>
</dbReference>
<reference evidence="15" key="2">
    <citation type="submission" date="2020-09" db="EMBL/GenBank/DDBJ databases">
        <authorList>
            <person name="Sun Q."/>
            <person name="Ohkuma M."/>
        </authorList>
    </citation>
    <scope>NUCLEOTIDE SEQUENCE</scope>
    <source>
        <strain evidence="15">JCM 4637</strain>
    </source>
</reference>
<evidence type="ECO:0000256" key="6">
    <source>
        <dbReference type="ARBA" id="ARBA00022840"/>
    </source>
</evidence>
<dbReference type="PROSITE" id="PS50850">
    <property type="entry name" value="MFS"/>
    <property type="match status" value="1"/>
</dbReference>
<evidence type="ECO:0000256" key="8">
    <source>
        <dbReference type="ARBA" id="ARBA00023136"/>
    </source>
</evidence>
<evidence type="ECO:0008006" key="17">
    <source>
        <dbReference type="Google" id="ProtNLM"/>
    </source>
</evidence>
<dbReference type="Gene3D" id="1.20.1250.20">
    <property type="entry name" value="MFS general substrate transporter like domains"/>
    <property type="match status" value="2"/>
</dbReference>
<feature type="transmembrane region" description="Helical" evidence="12">
    <location>
        <begin position="423"/>
        <end position="443"/>
    </location>
</feature>
<evidence type="ECO:0000256" key="11">
    <source>
        <dbReference type="SAM" id="MobiDB-lite"/>
    </source>
</evidence>
<feature type="transmembrane region" description="Helical" evidence="12">
    <location>
        <begin position="595"/>
        <end position="616"/>
    </location>
</feature>
<comment type="caution">
    <text evidence="15">The sequence shown here is derived from an EMBL/GenBank/DDBJ whole genome shotgun (WGS) entry which is preliminary data.</text>
</comment>
<dbReference type="Gene3D" id="3.30.200.20">
    <property type="entry name" value="Phosphorylase Kinase, domain 1"/>
    <property type="match status" value="1"/>
</dbReference>
<feature type="transmembrane region" description="Helical" evidence="12">
    <location>
        <begin position="669"/>
        <end position="690"/>
    </location>
</feature>
<dbReference type="PROSITE" id="PS50011">
    <property type="entry name" value="PROTEIN_KINASE_DOM"/>
    <property type="match status" value="1"/>
</dbReference>
<feature type="transmembrane region" description="Helical" evidence="12">
    <location>
        <begin position="450"/>
        <end position="468"/>
    </location>
</feature>
<feature type="region of interest" description="Disordered" evidence="11">
    <location>
        <begin position="822"/>
        <end position="846"/>
    </location>
</feature>
<feature type="transmembrane region" description="Helical" evidence="12">
    <location>
        <begin position="539"/>
        <end position="557"/>
    </location>
</feature>
<reference evidence="15" key="1">
    <citation type="journal article" date="2014" name="Int. J. Syst. Evol. Microbiol.">
        <title>Complete genome sequence of Corynebacterium casei LMG S-19264T (=DSM 44701T), isolated from a smear-ripened cheese.</title>
        <authorList>
            <consortium name="US DOE Joint Genome Institute (JGI-PGF)"/>
            <person name="Walter F."/>
            <person name="Albersmeier A."/>
            <person name="Kalinowski J."/>
            <person name="Ruckert C."/>
        </authorList>
    </citation>
    <scope>NUCLEOTIDE SEQUENCE</scope>
    <source>
        <strain evidence="15">JCM 4637</strain>
    </source>
</reference>
<dbReference type="PROSITE" id="PS00107">
    <property type="entry name" value="PROTEIN_KINASE_ATP"/>
    <property type="match status" value="1"/>
</dbReference>
<dbReference type="GO" id="GO:0005524">
    <property type="term" value="F:ATP binding"/>
    <property type="evidence" value="ECO:0007669"/>
    <property type="project" value="UniProtKB-UniRule"/>
</dbReference>
<keyword evidence="2" id="KW-0813">Transport</keyword>
<evidence type="ECO:0000259" key="13">
    <source>
        <dbReference type="PROSITE" id="PS50011"/>
    </source>
</evidence>
<keyword evidence="6 10" id="KW-0067">ATP-binding</keyword>
<dbReference type="InterPro" id="IPR011701">
    <property type="entry name" value="MFS"/>
</dbReference>
<dbReference type="SMART" id="SM00220">
    <property type="entry name" value="S_TKc"/>
    <property type="match status" value="1"/>
</dbReference>
<name>A0A918X893_9ACTN</name>
<evidence type="ECO:0000313" key="16">
    <source>
        <dbReference type="Proteomes" id="UP000638353"/>
    </source>
</evidence>
<feature type="transmembrane region" description="Helical" evidence="12">
    <location>
        <begin position="480"/>
        <end position="499"/>
    </location>
</feature>
<dbReference type="InterPro" id="IPR017441">
    <property type="entry name" value="Protein_kinase_ATP_BS"/>
</dbReference>
<dbReference type="InterPro" id="IPR008271">
    <property type="entry name" value="Ser/Thr_kinase_AS"/>
</dbReference>
<evidence type="ECO:0000259" key="14">
    <source>
        <dbReference type="PROSITE" id="PS50850"/>
    </source>
</evidence>
<feature type="transmembrane region" description="Helical" evidence="12">
    <location>
        <begin position="569"/>
        <end position="589"/>
    </location>
</feature>
<dbReference type="SUPFAM" id="SSF56112">
    <property type="entry name" value="Protein kinase-like (PK-like)"/>
    <property type="match status" value="1"/>
</dbReference>
<dbReference type="RefSeq" id="WP_189828084.1">
    <property type="nucleotide sequence ID" value="NZ_BMVC01000028.1"/>
</dbReference>
<feature type="compositionally biased region" description="Pro residues" evidence="11">
    <location>
        <begin position="322"/>
        <end position="335"/>
    </location>
</feature>
<proteinExistence type="predicted"/>
<feature type="binding site" evidence="10">
    <location>
        <position position="43"/>
    </location>
    <ligand>
        <name>ATP</name>
        <dbReference type="ChEBI" id="CHEBI:30616"/>
    </ligand>
</feature>
<feature type="region of interest" description="Disordered" evidence="11">
    <location>
        <begin position="298"/>
        <end position="382"/>
    </location>
</feature>
<feature type="transmembrane region" description="Helical" evidence="12">
    <location>
        <begin position="726"/>
        <end position="749"/>
    </location>
</feature>
<dbReference type="GO" id="GO:0004672">
    <property type="term" value="F:protein kinase activity"/>
    <property type="evidence" value="ECO:0007669"/>
    <property type="project" value="InterPro"/>
</dbReference>
<evidence type="ECO:0000256" key="2">
    <source>
        <dbReference type="ARBA" id="ARBA00022448"/>
    </source>
</evidence>